<accession>A0ABP6QMC3</accession>
<evidence type="ECO:0000256" key="3">
    <source>
        <dbReference type="RuleBase" id="RU004466"/>
    </source>
</evidence>
<dbReference type="Proteomes" id="UP001501237">
    <property type="component" value="Unassembled WGS sequence"/>
</dbReference>
<keyword evidence="3 4" id="KW-0808">Transferase</keyword>
<comment type="caution">
    <text evidence="4">The sequence shown here is derived from an EMBL/GenBank/DDBJ whole genome shotgun (WGS) entry which is preliminary data.</text>
</comment>
<dbReference type="SFLD" id="SFLDS00005">
    <property type="entry name" value="Isoprenoid_Synthase_Type_I"/>
    <property type="match status" value="1"/>
</dbReference>
<keyword evidence="2" id="KW-0460">Magnesium</keyword>
<evidence type="ECO:0000313" key="5">
    <source>
        <dbReference type="Proteomes" id="UP001501237"/>
    </source>
</evidence>
<dbReference type="GO" id="GO:0016740">
    <property type="term" value="F:transferase activity"/>
    <property type="evidence" value="ECO:0007669"/>
    <property type="project" value="UniProtKB-KW"/>
</dbReference>
<organism evidence="4 5">
    <name type="scientific">Actinocorallia longicatena</name>
    <dbReference type="NCBI Taxonomy" id="111803"/>
    <lineage>
        <taxon>Bacteria</taxon>
        <taxon>Bacillati</taxon>
        <taxon>Actinomycetota</taxon>
        <taxon>Actinomycetes</taxon>
        <taxon>Streptosporangiales</taxon>
        <taxon>Thermomonosporaceae</taxon>
        <taxon>Actinocorallia</taxon>
    </lineage>
</organism>
<dbReference type="EMBL" id="BAAAUV010000050">
    <property type="protein sequence ID" value="GAA3242300.1"/>
    <property type="molecule type" value="Genomic_DNA"/>
</dbReference>
<evidence type="ECO:0000313" key="4">
    <source>
        <dbReference type="EMBL" id="GAA3242300.1"/>
    </source>
</evidence>
<dbReference type="InterPro" id="IPR008949">
    <property type="entry name" value="Isoprenoid_synthase_dom_sf"/>
</dbReference>
<dbReference type="Gene3D" id="1.10.600.10">
    <property type="entry name" value="Farnesyl Diphosphate Synthase"/>
    <property type="match status" value="1"/>
</dbReference>
<dbReference type="InterPro" id="IPR033749">
    <property type="entry name" value="Polyprenyl_synt_CS"/>
</dbReference>
<sequence>MSEQVEAPDLRSARALVEPVRRELVEAFPAEMRRVVGYHLGWWDADLTPVRAGGKDLRSALVLAAARAVGEVAGPRPPTLRAAAAVECVHDFSLLHDDVMDGDRLRRGRPAAWTVFGPGRAVLAGDLLLAAASELLADGPGHPVLAAAVTELCRGQARDLEFESRQDVSLDEALAMAEAKTGALLGCACELGALAGGGSAGQAAALRRFGREAGVAFQLVDDLLGIWGVPAVTGKPVFADLAARKKSLPVVAALTSGTAAGDALAAIYRSSRVPGADAARLIELAGARAWAAGEAARRVSGALTALDRAGAHSTELASLAHLITARSH</sequence>
<dbReference type="PROSITE" id="PS00723">
    <property type="entry name" value="POLYPRENYL_SYNTHASE_1"/>
    <property type="match status" value="1"/>
</dbReference>
<comment type="similarity">
    <text evidence="3">Belongs to the FPP/GGPP synthase family.</text>
</comment>
<keyword evidence="5" id="KW-1185">Reference proteome</keyword>
<dbReference type="Pfam" id="PF00348">
    <property type="entry name" value="polyprenyl_synt"/>
    <property type="match status" value="1"/>
</dbReference>
<dbReference type="CDD" id="cd00685">
    <property type="entry name" value="Trans_IPPS_HT"/>
    <property type="match status" value="1"/>
</dbReference>
<dbReference type="PANTHER" id="PTHR12001">
    <property type="entry name" value="GERANYLGERANYL PYROPHOSPHATE SYNTHASE"/>
    <property type="match status" value="1"/>
</dbReference>
<evidence type="ECO:0000256" key="2">
    <source>
        <dbReference type="ARBA" id="ARBA00022842"/>
    </source>
</evidence>
<evidence type="ECO:0000256" key="1">
    <source>
        <dbReference type="ARBA" id="ARBA00022723"/>
    </source>
</evidence>
<dbReference type="SUPFAM" id="SSF48576">
    <property type="entry name" value="Terpenoid synthases"/>
    <property type="match status" value="1"/>
</dbReference>
<reference evidence="5" key="1">
    <citation type="journal article" date="2019" name="Int. J. Syst. Evol. Microbiol.">
        <title>The Global Catalogue of Microorganisms (GCM) 10K type strain sequencing project: providing services to taxonomists for standard genome sequencing and annotation.</title>
        <authorList>
            <consortium name="The Broad Institute Genomics Platform"/>
            <consortium name="The Broad Institute Genome Sequencing Center for Infectious Disease"/>
            <person name="Wu L."/>
            <person name="Ma J."/>
        </authorList>
    </citation>
    <scope>NUCLEOTIDE SEQUENCE [LARGE SCALE GENOMIC DNA]</scope>
    <source>
        <strain evidence="5">JCM 9377</strain>
    </source>
</reference>
<protein>
    <submittedName>
        <fullName evidence="4">Family 2 encapsulin nanocompartment cargo protein polyprenyl transferase</fullName>
    </submittedName>
</protein>
<dbReference type="PANTHER" id="PTHR12001:SF86">
    <property type="entry name" value="GERANYLGERANYL DIPHOSPHATE SYNTHASE"/>
    <property type="match status" value="1"/>
</dbReference>
<proteinExistence type="inferred from homology"/>
<gene>
    <name evidence="4" type="ORF">GCM10010468_79920</name>
</gene>
<name>A0ABP6QMC3_9ACTN</name>
<dbReference type="RefSeq" id="WP_344839707.1">
    <property type="nucleotide sequence ID" value="NZ_BAAAUV010000050.1"/>
</dbReference>
<dbReference type="InterPro" id="IPR000092">
    <property type="entry name" value="Polyprenyl_synt"/>
</dbReference>
<keyword evidence="1" id="KW-0479">Metal-binding</keyword>